<reference evidence="2 3" key="1">
    <citation type="submission" date="2020-08" db="EMBL/GenBank/DDBJ databases">
        <title>Genomic Encyclopedia of Type Strains, Phase IV (KMG-IV): sequencing the most valuable type-strain genomes for metagenomic binning, comparative biology and taxonomic classification.</title>
        <authorList>
            <person name="Goeker M."/>
        </authorList>
    </citation>
    <scope>NUCLEOTIDE SEQUENCE [LARGE SCALE GENOMIC DNA]</scope>
    <source>
        <strain evidence="2 3">DSM 103526</strain>
    </source>
</reference>
<comment type="caution">
    <text evidence="2">The sequence shown here is derived from an EMBL/GenBank/DDBJ whole genome shotgun (WGS) entry which is preliminary data.</text>
</comment>
<gene>
    <name evidence="2" type="ORF">HNQ80_004600</name>
</gene>
<dbReference type="Proteomes" id="UP000579281">
    <property type="component" value="Unassembled WGS sequence"/>
</dbReference>
<dbReference type="AlphaFoldDB" id="A0A841KXH8"/>
<keyword evidence="1" id="KW-0472">Membrane</keyword>
<protein>
    <submittedName>
        <fullName evidence="2">Uncharacterized protein</fullName>
    </submittedName>
</protein>
<proteinExistence type="predicted"/>
<keyword evidence="3" id="KW-1185">Reference proteome</keyword>
<feature type="transmembrane region" description="Helical" evidence="1">
    <location>
        <begin position="30"/>
        <end position="51"/>
    </location>
</feature>
<dbReference type="EMBL" id="JACHEN010000038">
    <property type="protein sequence ID" value="MBB6218436.1"/>
    <property type="molecule type" value="Genomic_DNA"/>
</dbReference>
<keyword evidence="1" id="KW-0812">Transmembrane</keyword>
<keyword evidence="1" id="KW-1133">Transmembrane helix</keyword>
<organism evidence="2 3">
    <name type="scientific">Anaerosolibacter carboniphilus</name>
    <dbReference type="NCBI Taxonomy" id="1417629"/>
    <lineage>
        <taxon>Bacteria</taxon>
        <taxon>Bacillati</taxon>
        <taxon>Bacillota</taxon>
        <taxon>Clostridia</taxon>
        <taxon>Peptostreptococcales</taxon>
        <taxon>Thermotaleaceae</taxon>
        <taxon>Anaerosolibacter</taxon>
    </lineage>
</organism>
<name>A0A841KXH8_9FIRM</name>
<evidence type="ECO:0000313" key="3">
    <source>
        <dbReference type="Proteomes" id="UP000579281"/>
    </source>
</evidence>
<evidence type="ECO:0000313" key="2">
    <source>
        <dbReference type="EMBL" id="MBB6218436.1"/>
    </source>
</evidence>
<feature type="transmembrane region" description="Helical" evidence="1">
    <location>
        <begin position="7"/>
        <end position="24"/>
    </location>
</feature>
<sequence length="77" mass="8987">MKHLINITYVSGLFYLLLRGAYIFSKNTLLNQLSSFFGILVGLCIIIIFVAEKNKKEMLKPFFWSILVLLTYLIEHM</sequence>
<accession>A0A841KXH8</accession>
<evidence type="ECO:0000256" key="1">
    <source>
        <dbReference type="SAM" id="Phobius"/>
    </source>
</evidence>